<dbReference type="OMA" id="YLIYCGN"/>
<dbReference type="Proteomes" id="UP000184499">
    <property type="component" value="Unassembled WGS sequence"/>
</dbReference>
<dbReference type="AlphaFoldDB" id="A0A1L9U348"/>
<name>A0A1L9U348_ASPBC</name>
<dbReference type="RefSeq" id="XP_067473351.1">
    <property type="nucleotide sequence ID" value="XM_067628142.1"/>
</dbReference>
<dbReference type="STRING" id="767769.A0A1L9U348"/>
<keyword evidence="2" id="KW-1185">Reference proteome</keyword>
<gene>
    <name evidence="1" type="ORF">ASPBRDRAFT_59969</name>
</gene>
<evidence type="ECO:0000313" key="1">
    <source>
        <dbReference type="EMBL" id="OJJ66101.1"/>
    </source>
</evidence>
<dbReference type="GeneID" id="93580630"/>
<reference evidence="2" key="1">
    <citation type="journal article" date="2017" name="Genome Biol.">
        <title>Comparative genomics reveals high biological diversity and specific adaptations in the industrially and medically important fungal genus Aspergillus.</title>
        <authorList>
            <person name="de Vries R.P."/>
            <person name="Riley R."/>
            <person name="Wiebenga A."/>
            <person name="Aguilar-Osorio G."/>
            <person name="Amillis S."/>
            <person name="Uchima C.A."/>
            <person name="Anderluh G."/>
            <person name="Asadollahi M."/>
            <person name="Askin M."/>
            <person name="Barry K."/>
            <person name="Battaglia E."/>
            <person name="Bayram O."/>
            <person name="Benocci T."/>
            <person name="Braus-Stromeyer S.A."/>
            <person name="Caldana C."/>
            <person name="Canovas D."/>
            <person name="Cerqueira G.C."/>
            <person name="Chen F."/>
            <person name="Chen W."/>
            <person name="Choi C."/>
            <person name="Clum A."/>
            <person name="Dos Santos R.A."/>
            <person name="Damasio A.R."/>
            <person name="Diallinas G."/>
            <person name="Emri T."/>
            <person name="Fekete E."/>
            <person name="Flipphi M."/>
            <person name="Freyberg S."/>
            <person name="Gallo A."/>
            <person name="Gournas C."/>
            <person name="Habgood R."/>
            <person name="Hainaut M."/>
            <person name="Harispe M.L."/>
            <person name="Henrissat B."/>
            <person name="Hilden K.S."/>
            <person name="Hope R."/>
            <person name="Hossain A."/>
            <person name="Karabika E."/>
            <person name="Karaffa L."/>
            <person name="Karanyi Z."/>
            <person name="Krasevec N."/>
            <person name="Kuo A."/>
            <person name="Kusch H."/>
            <person name="LaButti K."/>
            <person name="Lagendijk E.L."/>
            <person name="Lapidus A."/>
            <person name="Levasseur A."/>
            <person name="Lindquist E."/>
            <person name="Lipzen A."/>
            <person name="Logrieco A.F."/>
            <person name="MacCabe A."/>
            <person name="Maekelae M.R."/>
            <person name="Malavazi I."/>
            <person name="Melin P."/>
            <person name="Meyer V."/>
            <person name="Mielnichuk N."/>
            <person name="Miskei M."/>
            <person name="Molnar A.P."/>
            <person name="Mule G."/>
            <person name="Ngan C.Y."/>
            <person name="Orejas M."/>
            <person name="Orosz E."/>
            <person name="Ouedraogo J.P."/>
            <person name="Overkamp K.M."/>
            <person name="Park H.-S."/>
            <person name="Perrone G."/>
            <person name="Piumi F."/>
            <person name="Punt P.J."/>
            <person name="Ram A.F."/>
            <person name="Ramon A."/>
            <person name="Rauscher S."/>
            <person name="Record E."/>
            <person name="Riano-Pachon D.M."/>
            <person name="Robert V."/>
            <person name="Roehrig J."/>
            <person name="Ruller R."/>
            <person name="Salamov A."/>
            <person name="Salih N.S."/>
            <person name="Samson R.A."/>
            <person name="Sandor E."/>
            <person name="Sanguinetti M."/>
            <person name="Schuetze T."/>
            <person name="Sepcic K."/>
            <person name="Shelest E."/>
            <person name="Sherlock G."/>
            <person name="Sophianopoulou V."/>
            <person name="Squina F.M."/>
            <person name="Sun H."/>
            <person name="Susca A."/>
            <person name="Todd R.B."/>
            <person name="Tsang A."/>
            <person name="Unkles S.E."/>
            <person name="van de Wiele N."/>
            <person name="van Rossen-Uffink D."/>
            <person name="Oliveira J.V."/>
            <person name="Vesth T.C."/>
            <person name="Visser J."/>
            <person name="Yu J.-H."/>
            <person name="Zhou M."/>
            <person name="Andersen M.R."/>
            <person name="Archer D.B."/>
            <person name="Baker S.E."/>
            <person name="Benoit I."/>
            <person name="Brakhage A.A."/>
            <person name="Braus G.H."/>
            <person name="Fischer R."/>
            <person name="Frisvad J.C."/>
            <person name="Goldman G.H."/>
            <person name="Houbraken J."/>
            <person name="Oakley B."/>
            <person name="Pocsi I."/>
            <person name="Scazzocchio C."/>
            <person name="Seiboth B."/>
            <person name="vanKuyk P.A."/>
            <person name="Wortman J."/>
            <person name="Dyer P.S."/>
            <person name="Grigoriev I.V."/>
        </authorList>
    </citation>
    <scope>NUCLEOTIDE SEQUENCE [LARGE SCALE GENOMIC DNA]</scope>
    <source>
        <strain evidence="2">CBS 101740 / IMI 381727 / IBT 21946</strain>
    </source>
</reference>
<evidence type="ECO:0000313" key="2">
    <source>
        <dbReference type="Proteomes" id="UP000184499"/>
    </source>
</evidence>
<proteinExistence type="predicted"/>
<dbReference type="EMBL" id="KV878701">
    <property type="protein sequence ID" value="OJJ66101.1"/>
    <property type="molecule type" value="Genomic_DNA"/>
</dbReference>
<sequence>MASAVREDITLLCLAYRETLDDNYKLLIGELSERYNLVRLPTAPIARTYLANQRPRSIIVADGGICEPQNQDIAERLKTYIEDGGIVIFALEFASTTSGDEHNNLFGQVFGIPWKYGGRCNATYAFNQECNFPNGPIPNRSYTMEAHFIKNATPGEQIVIPLEGSMLRHSESKLAPVVGKKLGKGYLIYCGNESVEVDLCRVLVSICN</sequence>
<accession>A0A1L9U348</accession>
<dbReference type="VEuPathDB" id="FungiDB:ASPBRDRAFT_59969"/>
<dbReference type="OrthoDB" id="245563at2759"/>
<organism evidence="1 2">
    <name type="scientific">Aspergillus brasiliensis (strain CBS 101740 / IMI 381727 / IBT 21946)</name>
    <dbReference type="NCBI Taxonomy" id="767769"/>
    <lineage>
        <taxon>Eukaryota</taxon>
        <taxon>Fungi</taxon>
        <taxon>Dikarya</taxon>
        <taxon>Ascomycota</taxon>
        <taxon>Pezizomycotina</taxon>
        <taxon>Eurotiomycetes</taxon>
        <taxon>Eurotiomycetidae</taxon>
        <taxon>Eurotiales</taxon>
        <taxon>Aspergillaceae</taxon>
        <taxon>Aspergillus</taxon>
        <taxon>Aspergillus subgen. Circumdati</taxon>
    </lineage>
</organism>
<protein>
    <submittedName>
        <fullName evidence="1">Uncharacterized protein</fullName>
    </submittedName>
</protein>